<dbReference type="SUPFAM" id="SSF118290">
    <property type="entry name" value="WRKY DNA-binding domain"/>
    <property type="match status" value="1"/>
</dbReference>
<proteinExistence type="predicted"/>
<protein>
    <recommendedName>
        <fullName evidence="12">CCHC-type domain-containing protein</fullName>
    </recommendedName>
</protein>
<evidence type="ECO:0000256" key="4">
    <source>
        <dbReference type="ARBA" id="ARBA00023163"/>
    </source>
</evidence>
<dbReference type="Pfam" id="PF00098">
    <property type="entry name" value="zf-CCHC"/>
    <property type="match status" value="1"/>
</dbReference>
<dbReference type="PROSITE" id="PS50158">
    <property type="entry name" value="ZF_CCHC"/>
    <property type="match status" value="1"/>
</dbReference>
<dbReference type="InterPro" id="IPR036576">
    <property type="entry name" value="WRKY_dom_sf"/>
</dbReference>
<dbReference type="PANTHER" id="PTHR31429:SF106">
    <property type="entry name" value="WRKY TRANSCRIPTION FACTOR 31-RELATED"/>
    <property type="match status" value="1"/>
</dbReference>
<dbReference type="InterPro" id="IPR003657">
    <property type="entry name" value="WRKY_dom"/>
</dbReference>
<dbReference type="Pfam" id="PF03106">
    <property type="entry name" value="WRKY"/>
    <property type="match status" value="1"/>
</dbReference>
<evidence type="ECO:0000313" key="11">
    <source>
        <dbReference type="Proteomes" id="UP001291926"/>
    </source>
</evidence>
<evidence type="ECO:0000256" key="2">
    <source>
        <dbReference type="ARBA" id="ARBA00023015"/>
    </source>
</evidence>
<dbReference type="SUPFAM" id="SSF57756">
    <property type="entry name" value="Retrovirus zinc finger-like domains"/>
    <property type="match status" value="1"/>
</dbReference>
<evidence type="ECO:0000256" key="5">
    <source>
        <dbReference type="ARBA" id="ARBA00023242"/>
    </source>
</evidence>
<dbReference type="Pfam" id="PF14223">
    <property type="entry name" value="Retrotran_gag_2"/>
    <property type="match status" value="1"/>
</dbReference>
<name>A0ABR0D7R5_9LAMI</name>
<evidence type="ECO:0000256" key="3">
    <source>
        <dbReference type="ARBA" id="ARBA00023125"/>
    </source>
</evidence>
<evidence type="ECO:0000313" key="10">
    <source>
        <dbReference type="EMBL" id="KAK4484813.1"/>
    </source>
</evidence>
<comment type="caution">
    <text evidence="10">The sequence shown here is derived from an EMBL/GenBank/DDBJ whole genome shotgun (WGS) entry which is preliminary data.</text>
</comment>
<dbReference type="InterPro" id="IPR001878">
    <property type="entry name" value="Znf_CCHC"/>
</dbReference>
<dbReference type="Gene3D" id="2.20.25.80">
    <property type="entry name" value="WRKY domain"/>
    <property type="match status" value="1"/>
</dbReference>
<keyword evidence="11" id="KW-1185">Reference proteome</keyword>
<keyword evidence="6" id="KW-0862">Zinc</keyword>
<dbReference type="SMART" id="SM00343">
    <property type="entry name" value="ZnF_C2HC"/>
    <property type="match status" value="1"/>
</dbReference>
<accession>A0ABR0D7R5</accession>
<keyword evidence="6" id="KW-0863">Zinc-finger</keyword>
<sequence length="792" mass="87812">MAADEGKMKLEKFDGADFGFWKMQIEDYLYQKNLFLPLQEEKPESMKDDEWKLHDRQALGVIRLTLSRNVAFNIAKEKTTAGLMKALSNMYEKPSASNKVHLMRRLFNLRMTEGASVAQHLNELSTITTQLSSVEIEFDDEVQALLLLSSLPESWNATVTAVSSSSGSNKLKFNDVRDLVLNEEIRRRESGETSTPSALSTESRARSINNNRGRSNHRGRSKNGRSRSRNPNNSGNSKTVECWNCGKVGHYKNQCKSAPKNQTAKIEANVASTSTQDDVLICSLESKEESWVLDSGASFHATSQKRLFGEYVSGNLGKVYLGDDQPCDIVGKGTVKIKLNGSEWKLKDVRHIPDLRKNLISVGQLASEGYTTIFHGDDWKISKGAMADTGLNLLTTNSSTVDNNKPPEVANRTFNYNEIMVVKTEIDQINTENERLRAFLNQINDKYYSLQMHIASLLNHQHNPNAQNKVADFHKMINVVKEEEERQEFLIPRQFIEAGRQCNSLMDDKDGSINIKDCTSSTSPQSCTKEISMGYKMQKNSHEVEHHVAEAATCMKRARVSVRARSEAHTICDGCQWRKYGQKMAKGNPCPKAYYRCTMGVACPVRKQVQRCAEDQSVLTTTYEGNHNHPLPAAAMSMASTTSAAASMLLSGSMPSADDDGKLAARMVLPNYMATLSASAPFPTITLDLTHNSTTPLHRPQPHAAPQLIHPPQFQFGHTQNLMQQVLSEQFNQFSGVNNTSQEMVVDAATAAIARDPHFTAALAAVASSIIGIGNTYSNNGGEDKKSLNNGN</sequence>
<evidence type="ECO:0000259" key="8">
    <source>
        <dbReference type="PROSITE" id="PS50158"/>
    </source>
</evidence>
<dbReference type="PROSITE" id="PS50811">
    <property type="entry name" value="WRKY"/>
    <property type="match status" value="1"/>
</dbReference>
<dbReference type="InterPro" id="IPR036875">
    <property type="entry name" value="Znf_CCHC_sf"/>
</dbReference>
<dbReference type="SMART" id="SM00774">
    <property type="entry name" value="WRKY"/>
    <property type="match status" value="1"/>
</dbReference>
<dbReference type="Proteomes" id="UP001291926">
    <property type="component" value="Unassembled WGS sequence"/>
</dbReference>
<reference evidence="10 11" key="1">
    <citation type="journal article" date="2023" name="bioRxiv">
        <title>Genome report: Whole genome sequence and annotation of Penstemon davidsonii.</title>
        <authorList>
            <person name="Ostevik K.L."/>
            <person name="Alabady M."/>
            <person name="Zhang M."/>
            <person name="Rausher M.D."/>
        </authorList>
    </citation>
    <scope>NUCLEOTIDE SEQUENCE [LARGE SCALE GENOMIC DNA]</scope>
    <source>
        <strain evidence="10">DNT005</strain>
        <tissue evidence="10">Whole leaf</tissue>
    </source>
</reference>
<dbReference type="Pfam" id="PF22936">
    <property type="entry name" value="Pol_BBD"/>
    <property type="match status" value="1"/>
</dbReference>
<dbReference type="InterPro" id="IPR044810">
    <property type="entry name" value="WRKY_plant"/>
</dbReference>
<evidence type="ECO:0000256" key="1">
    <source>
        <dbReference type="ARBA" id="ARBA00004123"/>
    </source>
</evidence>
<evidence type="ECO:0000256" key="6">
    <source>
        <dbReference type="PROSITE-ProRule" id="PRU00047"/>
    </source>
</evidence>
<keyword evidence="5" id="KW-0539">Nucleus</keyword>
<keyword evidence="3" id="KW-0238">DNA-binding</keyword>
<keyword evidence="2" id="KW-0805">Transcription regulation</keyword>
<feature type="domain" description="CCHC-type" evidence="8">
    <location>
        <begin position="242"/>
        <end position="257"/>
    </location>
</feature>
<evidence type="ECO:0000256" key="7">
    <source>
        <dbReference type="SAM" id="MobiDB-lite"/>
    </source>
</evidence>
<evidence type="ECO:0000259" key="9">
    <source>
        <dbReference type="PROSITE" id="PS50811"/>
    </source>
</evidence>
<keyword evidence="6" id="KW-0479">Metal-binding</keyword>
<comment type="subcellular location">
    <subcellularLocation>
        <location evidence="1">Nucleus</location>
    </subcellularLocation>
</comment>
<dbReference type="EMBL" id="JAYDYQ010002533">
    <property type="protein sequence ID" value="KAK4484813.1"/>
    <property type="molecule type" value="Genomic_DNA"/>
</dbReference>
<organism evidence="10 11">
    <name type="scientific">Penstemon davidsonii</name>
    <dbReference type="NCBI Taxonomy" id="160366"/>
    <lineage>
        <taxon>Eukaryota</taxon>
        <taxon>Viridiplantae</taxon>
        <taxon>Streptophyta</taxon>
        <taxon>Embryophyta</taxon>
        <taxon>Tracheophyta</taxon>
        <taxon>Spermatophyta</taxon>
        <taxon>Magnoliopsida</taxon>
        <taxon>eudicotyledons</taxon>
        <taxon>Gunneridae</taxon>
        <taxon>Pentapetalae</taxon>
        <taxon>asterids</taxon>
        <taxon>lamiids</taxon>
        <taxon>Lamiales</taxon>
        <taxon>Plantaginaceae</taxon>
        <taxon>Cheloneae</taxon>
        <taxon>Penstemon</taxon>
    </lineage>
</organism>
<feature type="domain" description="WRKY" evidence="9">
    <location>
        <begin position="566"/>
        <end position="632"/>
    </location>
</feature>
<dbReference type="InterPro" id="IPR054722">
    <property type="entry name" value="PolX-like_BBD"/>
</dbReference>
<dbReference type="PANTHER" id="PTHR31429">
    <property type="entry name" value="WRKY TRANSCRIPTION FACTOR 36-RELATED"/>
    <property type="match status" value="1"/>
</dbReference>
<keyword evidence="4" id="KW-0804">Transcription</keyword>
<feature type="region of interest" description="Disordered" evidence="7">
    <location>
        <begin position="187"/>
        <end position="236"/>
    </location>
</feature>
<feature type="compositionally biased region" description="Polar residues" evidence="7">
    <location>
        <begin position="192"/>
        <end position="202"/>
    </location>
</feature>
<evidence type="ECO:0008006" key="12">
    <source>
        <dbReference type="Google" id="ProtNLM"/>
    </source>
</evidence>
<feature type="compositionally biased region" description="Basic residues" evidence="7">
    <location>
        <begin position="214"/>
        <end position="228"/>
    </location>
</feature>
<gene>
    <name evidence="10" type="ORF">RD792_007410</name>
</gene>